<sequence length="357" mass="40827">MASSIESKIREAAGRNRDLLNILAQTDHALPALEQQQRYIADLQNEMTNVQKRLNELDKIRQKELKDHQSYRDSVMKRFAFKVSGKKEKFEQRAAKEEREYFDVLQQEHQATEMKKSIETMLAEAARVKQGVEQDVARHNQAQRDLDSLYDSIFKGPTPEFPEEDAKEKELTETLQQYHDARSKAESEGQAVKILQDAQASMRNALLAMQEALAYSTRDMFGGGSFTDMMERNALSQAESRVTYARMLVDQARRFSPTVGQLPRVNIAQGSLMSDVFFDNIFTDMMFHQKIEQSAAEVERCAMVLNRELQAAANRQRSLSTGMDAKVKRLEDCRVALQKIREGVFDRLGEAPPAYSE</sequence>
<protein>
    <submittedName>
        <fullName evidence="2">Uncharacterized protein</fullName>
    </submittedName>
</protein>
<reference evidence="2 3" key="1">
    <citation type="submission" date="2016-10" db="EMBL/GenBank/DDBJ databases">
        <title>Draft genome sequence of Coniochaeta ligniaria NRRL30616, a lignocellulolytic fungus for bioabatement of inhibitors in plant biomass hydrolysates.</title>
        <authorList>
            <consortium name="DOE Joint Genome Institute"/>
            <person name="Jimenez D.J."/>
            <person name="Hector R.E."/>
            <person name="Riley R."/>
            <person name="Sun H."/>
            <person name="Grigoriev I.V."/>
            <person name="Van Elsas J.D."/>
            <person name="Nichols N.N."/>
        </authorList>
    </citation>
    <scope>NUCLEOTIDE SEQUENCE [LARGE SCALE GENOMIC DNA]</scope>
    <source>
        <strain evidence="2 3">NRRL 30616</strain>
    </source>
</reference>
<gene>
    <name evidence="2" type="ORF">CONLIGDRAFT_234644</name>
</gene>
<keyword evidence="3" id="KW-1185">Reference proteome</keyword>
<dbReference type="InParanoid" id="A0A1J7IVD4"/>
<dbReference type="PANTHER" id="PTHR21974">
    <property type="entry name" value="RE15880P"/>
    <property type="match status" value="1"/>
</dbReference>
<dbReference type="STRING" id="1408157.A0A1J7IVD4"/>
<evidence type="ECO:0000313" key="3">
    <source>
        <dbReference type="Proteomes" id="UP000182658"/>
    </source>
</evidence>
<accession>A0A1J7IVD4</accession>
<dbReference type="PANTHER" id="PTHR21974:SF2">
    <property type="entry name" value="RE15880P"/>
    <property type="match status" value="1"/>
</dbReference>
<evidence type="ECO:0000256" key="1">
    <source>
        <dbReference type="SAM" id="Coils"/>
    </source>
</evidence>
<dbReference type="AlphaFoldDB" id="A0A1J7IVD4"/>
<name>A0A1J7IVD4_9PEZI</name>
<dbReference type="EMBL" id="KV875095">
    <property type="protein sequence ID" value="OIW31663.1"/>
    <property type="molecule type" value="Genomic_DNA"/>
</dbReference>
<dbReference type="Proteomes" id="UP000182658">
    <property type="component" value="Unassembled WGS sequence"/>
</dbReference>
<keyword evidence="1" id="KW-0175">Coiled coil</keyword>
<proteinExistence type="predicted"/>
<evidence type="ECO:0000313" key="2">
    <source>
        <dbReference type="EMBL" id="OIW31663.1"/>
    </source>
</evidence>
<dbReference type="OrthoDB" id="2562743at2759"/>
<organism evidence="2 3">
    <name type="scientific">Coniochaeta ligniaria NRRL 30616</name>
    <dbReference type="NCBI Taxonomy" id="1408157"/>
    <lineage>
        <taxon>Eukaryota</taxon>
        <taxon>Fungi</taxon>
        <taxon>Dikarya</taxon>
        <taxon>Ascomycota</taxon>
        <taxon>Pezizomycotina</taxon>
        <taxon>Sordariomycetes</taxon>
        <taxon>Sordariomycetidae</taxon>
        <taxon>Coniochaetales</taxon>
        <taxon>Coniochaetaceae</taxon>
        <taxon>Coniochaeta</taxon>
    </lineage>
</organism>
<feature type="coiled-coil region" evidence="1">
    <location>
        <begin position="33"/>
        <end position="60"/>
    </location>
</feature>